<gene>
    <name evidence="1" type="ORF">H8S77_07045</name>
</gene>
<dbReference type="RefSeq" id="WP_186958826.1">
    <property type="nucleotide sequence ID" value="NZ_JACOOI010000005.1"/>
</dbReference>
<proteinExistence type="predicted"/>
<organism evidence="1 2">
    <name type="scientific">Parabacteroides segnis</name>
    <dbReference type="NCBI Taxonomy" id="2763058"/>
    <lineage>
        <taxon>Bacteria</taxon>
        <taxon>Pseudomonadati</taxon>
        <taxon>Bacteroidota</taxon>
        <taxon>Bacteroidia</taxon>
        <taxon>Bacteroidales</taxon>
        <taxon>Tannerellaceae</taxon>
        <taxon>Parabacteroides</taxon>
    </lineage>
</organism>
<dbReference type="EMBL" id="JACOOI010000005">
    <property type="protein sequence ID" value="MBC5642643.1"/>
    <property type="molecule type" value="Genomic_DNA"/>
</dbReference>
<comment type="caution">
    <text evidence="1">The sequence shown here is derived from an EMBL/GenBank/DDBJ whole genome shotgun (WGS) entry which is preliminary data.</text>
</comment>
<keyword evidence="2" id="KW-1185">Reference proteome</keyword>
<evidence type="ECO:0000313" key="2">
    <source>
        <dbReference type="Proteomes" id="UP000644010"/>
    </source>
</evidence>
<evidence type="ECO:0000313" key="1">
    <source>
        <dbReference type="EMBL" id="MBC5642643.1"/>
    </source>
</evidence>
<sequence>MANYLKKSCSFFYEDWQNRLEQYSVIIIYAYRNNFDLIKYVSSRKHDYQKVIIWYWNPVIRCIHPDKIRHLGCELWSFDPLDCQRYNLHFNTTYYFKELELPSNSMRHRSVFFCGLDKGRKEKLDEIQQKLNIMGLTSYFHVVDEKKSVAQRLPLLSYQEYLEYLSVSDAVLDVLQDGQEGMTLRVMEALFLKKKLITTQKNLLKADFYHPDNIFIIGMDNWSQIKEFMNRPIYSIPNEILIKYDFDSWIKRLIY</sequence>
<dbReference type="Proteomes" id="UP000644010">
    <property type="component" value="Unassembled WGS sequence"/>
</dbReference>
<protein>
    <submittedName>
        <fullName evidence="1">Uncharacterized protein</fullName>
    </submittedName>
</protein>
<reference evidence="1 2" key="1">
    <citation type="submission" date="2020-08" db="EMBL/GenBank/DDBJ databases">
        <title>Genome public.</title>
        <authorList>
            <person name="Liu C."/>
            <person name="Sun Q."/>
        </authorList>
    </citation>
    <scope>NUCLEOTIDE SEQUENCE [LARGE SCALE GENOMIC DNA]</scope>
    <source>
        <strain evidence="1 2">BX2</strain>
    </source>
</reference>
<accession>A0ABR7E0D7</accession>
<name>A0ABR7E0D7_9BACT</name>